<sequence length="48" mass="5738">MGECLHVVINEKQQQTHMKFIGRLREVQLFNRSTPILRHFVEFQGNLN</sequence>
<dbReference type="AlphaFoldDB" id="A0A382N9F7"/>
<protein>
    <submittedName>
        <fullName evidence="1">Uncharacterized protein</fullName>
    </submittedName>
</protein>
<reference evidence="1" key="1">
    <citation type="submission" date="2018-05" db="EMBL/GenBank/DDBJ databases">
        <authorList>
            <person name="Lanie J.A."/>
            <person name="Ng W.-L."/>
            <person name="Kazmierczak K.M."/>
            <person name="Andrzejewski T.M."/>
            <person name="Davidsen T.M."/>
            <person name="Wayne K.J."/>
            <person name="Tettelin H."/>
            <person name="Glass J.I."/>
            <person name="Rusch D."/>
            <person name="Podicherti R."/>
            <person name="Tsui H.-C.T."/>
            <person name="Winkler M.E."/>
        </authorList>
    </citation>
    <scope>NUCLEOTIDE SEQUENCE</scope>
</reference>
<evidence type="ECO:0000313" key="1">
    <source>
        <dbReference type="EMBL" id="SVC57350.1"/>
    </source>
</evidence>
<accession>A0A382N9F7</accession>
<gene>
    <name evidence="1" type="ORF">METZ01_LOCUS310204</name>
</gene>
<dbReference type="EMBL" id="UINC01098656">
    <property type="protein sequence ID" value="SVC57350.1"/>
    <property type="molecule type" value="Genomic_DNA"/>
</dbReference>
<proteinExistence type="predicted"/>
<feature type="non-terminal residue" evidence="1">
    <location>
        <position position="48"/>
    </location>
</feature>
<organism evidence="1">
    <name type="scientific">marine metagenome</name>
    <dbReference type="NCBI Taxonomy" id="408172"/>
    <lineage>
        <taxon>unclassified sequences</taxon>
        <taxon>metagenomes</taxon>
        <taxon>ecological metagenomes</taxon>
    </lineage>
</organism>
<name>A0A382N9F7_9ZZZZ</name>